<dbReference type="AntiFam" id="ANF00095">
    <property type="entry name" value="Shadow ORF (opposite ABC transporters)"/>
</dbReference>
<reference evidence="1 2" key="1">
    <citation type="submission" date="2018-06" db="EMBL/GenBank/DDBJ databases">
        <authorList>
            <consortium name="Pathogen Informatics"/>
            <person name="Doyle S."/>
        </authorList>
    </citation>
    <scope>NUCLEOTIDE SEQUENCE [LARGE SCALE GENOMIC DNA]</scope>
    <source>
        <strain evidence="1 2">NCTC11694</strain>
    </source>
</reference>
<organism evidence="1 2">
    <name type="scientific">Klebsiella michiganensis</name>
    <dbReference type="NCBI Taxonomy" id="1134687"/>
    <lineage>
        <taxon>Bacteria</taxon>
        <taxon>Pseudomonadati</taxon>
        <taxon>Pseudomonadota</taxon>
        <taxon>Gammaproteobacteria</taxon>
        <taxon>Enterobacterales</taxon>
        <taxon>Enterobacteriaceae</taxon>
        <taxon>Klebsiella/Raoultella group</taxon>
        <taxon>Klebsiella</taxon>
    </lineage>
</organism>
<comment type="caution">
    <text evidence="1">The sequence shown here is derived from an EMBL/GenBank/DDBJ whole genome shotgun (WGS) entry which is preliminary data.</text>
</comment>
<dbReference type="Proteomes" id="UP000255050">
    <property type="component" value="Unassembled WGS sequence"/>
</dbReference>
<proteinExistence type="predicted"/>
<dbReference type="AlphaFoldDB" id="A0A7H4MX54"/>
<sequence>MVEDVARLTIFHRASGVHHQHLIADPGDDAEIVGNHNDRRIELALELIKQCHYLRLHGYVQRRCRLIGNQQLRPAQQRHRNHDALAHPAGKLVRIHFHRLRASGILTASSIFTDSSKASALLSALCSIRTSISCSPTRIYGLSDVIGS</sequence>
<evidence type="ECO:0000313" key="1">
    <source>
        <dbReference type="EMBL" id="STT07667.1"/>
    </source>
</evidence>
<gene>
    <name evidence="1" type="ORF">NCTC11694_07289</name>
</gene>
<dbReference type="AntiFam" id="ANF00142">
    <property type="entry name" value="Shadow ORF (opposite yadG)"/>
</dbReference>
<evidence type="ECO:0000313" key="2">
    <source>
        <dbReference type="Proteomes" id="UP000255050"/>
    </source>
</evidence>
<dbReference type="EMBL" id="UGJR01000006">
    <property type="protein sequence ID" value="STT07667.1"/>
    <property type="molecule type" value="Genomic_DNA"/>
</dbReference>
<accession>A0A7H4MX54</accession>
<protein>
    <submittedName>
        <fullName evidence="1">Uncharacterized protein</fullName>
    </submittedName>
</protein>
<name>A0A7H4MX54_9ENTR</name>